<dbReference type="PROSITE" id="PS00108">
    <property type="entry name" value="PROTEIN_KINASE_ST"/>
    <property type="match status" value="1"/>
</dbReference>
<dbReference type="SUPFAM" id="SSF56112">
    <property type="entry name" value="Protein kinase-like (PK-like)"/>
    <property type="match status" value="1"/>
</dbReference>
<dbReference type="InterPro" id="IPR000719">
    <property type="entry name" value="Prot_kinase_dom"/>
</dbReference>
<gene>
    <name evidence="2" type="ORF">EV356DRAFT_428673</name>
</gene>
<organism evidence="2 3">
    <name type="scientific">Viridothelium virens</name>
    <name type="common">Speckled blister lichen</name>
    <name type="synonym">Trypethelium virens</name>
    <dbReference type="NCBI Taxonomy" id="1048519"/>
    <lineage>
        <taxon>Eukaryota</taxon>
        <taxon>Fungi</taxon>
        <taxon>Dikarya</taxon>
        <taxon>Ascomycota</taxon>
        <taxon>Pezizomycotina</taxon>
        <taxon>Dothideomycetes</taxon>
        <taxon>Dothideomycetes incertae sedis</taxon>
        <taxon>Trypetheliales</taxon>
        <taxon>Trypetheliaceae</taxon>
        <taxon>Viridothelium</taxon>
    </lineage>
</organism>
<feature type="domain" description="Protein kinase" evidence="1">
    <location>
        <begin position="1"/>
        <end position="205"/>
    </location>
</feature>
<accession>A0A6A6GTI8</accession>
<protein>
    <submittedName>
        <fullName evidence="2">Kinase-like protein</fullName>
    </submittedName>
</protein>
<feature type="non-terminal residue" evidence="2">
    <location>
        <position position="1"/>
    </location>
</feature>
<evidence type="ECO:0000313" key="3">
    <source>
        <dbReference type="Proteomes" id="UP000800092"/>
    </source>
</evidence>
<dbReference type="InterPro" id="IPR008271">
    <property type="entry name" value="Ser/Thr_kinase_AS"/>
</dbReference>
<dbReference type="InterPro" id="IPR011009">
    <property type="entry name" value="Kinase-like_dom_sf"/>
</dbReference>
<dbReference type="GO" id="GO:0004674">
    <property type="term" value="F:protein serine/threonine kinase activity"/>
    <property type="evidence" value="ECO:0007669"/>
    <property type="project" value="TreeGrafter"/>
</dbReference>
<feature type="non-terminal residue" evidence="2">
    <location>
        <position position="205"/>
    </location>
</feature>
<proteinExistence type="predicted"/>
<dbReference type="Gene3D" id="1.10.510.10">
    <property type="entry name" value="Transferase(Phosphotransferase) domain 1"/>
    <property type="match status" value="1"/>
</dbReference>
<dbReference type="Proteomes" id="UP000800092">
    <property type="component" value="Unassembled WGS sequence"/>
</dbReference>
<dbReference type="AlphaFoldDB" id="A0A6A6GTI8"/>
<sequence>IDHLGRGANGSVDKVKNIFTGETYARKSVKIKKRGAAVEASFEREIQILRTRTHPSIPRFIDVYRDGATLNVLMEPAAELNLKQYLENPWKVQSCTQDILNWLRDITAGVAALHAPDSNNMSIRHGDIKPSNILVALRRTEANMATKLILIDFGASRAVPANDSESSSNCAKTPMYAAPEINEKERHGRKADIFSLACVFVELLT</sequence>
<dbReference type="CDD" id="cd00180">
    <property type="entry name" value="PKc"/>
    <property type="match status" value="1"/>
</dbReference>
<dbReference type="Pfam" id="PF00069">
    <property type="entry name" value="Pkinase"/>
    <property type="match status" value="1"/>
</dbReference>
<evidence type="ECO:0000313" key="2">
    <source>
        <dbReference type="EMBL" id="KAF2229094.1"/>
    </source>
</evidence>
<keyword evidence="2" id="KW-0418">Kinase</keyword>
<dbReference type="PANTHER" id="PTHR24361">
    <property type="entry name" value="MITOGEN-ACTIVATED KINASE KINASE KINASE"/>
    <property type="match status" value="1"/>
</dbReference>
<dbReference type="GO" id="GO:0005737">
    <property type="term" value="C:cytoplasm"/>
    <property type="evidence" value="ECO:0007669"/>
    <property type="project" value="TreeGrafter"/>
</dbReference>
<dbReference type="InterPro" id="IPR053235">
    <property type="entry name" value="Ser_Thr_kinase"/>
</dbReference>
<dbReference type="OrthoDB" id="4062651at2759"/>
<dbReference type="EMBL" id="ML991876">
    <property type="protein sequence ID" value="KAF2229094.1"/>
    <property type="molecule type" value="Genomic_DNA"/>
</dbReference>
<name>A0A6A6GTI8_VIRVR</name>
<keyword evidence="3" id="KW-1185">Reference proteome</keyword>
<dbReference type="PROSITE" id="PS50011">
    <property type="entry name" value="PROTEIN_KINASE_DOM"/>
    <property type="match status" value="1"/>
</dbReference>
<keyword evidence="2" id="KW-0808">Transferase</keyword>
<reference evidence="2" key="1">
    <citation type="journal article" date="2020" name="Stud. Mycol.">
        <title>101 Dothideomycetes genomes: a test case for predicting lifestyles and emergence of pathogens.</title>
        <authorList>
            <person name="Haridas S."/>
            <person name="Albert R."/>
            <person name="Binder M."/>
            <person name="Bloem J."/>
            <person name="Labutti K."/>
            <person name="Salamov A."/>
            <person name="Andreopoulos B."/>
            <person name="Baker S."/>
            <person name="Barry K."/>
            <person name="Bills G."/>
            <person name="Bluhm B."/>
            <person name="Cannon C."/>
            <person name="Castanera R."/>
            <person name="Culley D."/>
            <person name="Daum C."/>
            <person name="Ezra D."/>
            <person name="Gonzalez J."/>
            <person name="Henrissat B."/>
            <person name="Kuo A."/>
            <person name="Liang C."/>
            <person name="Lipzen A."/>
            <person name="Lutzoni F."/>
            <person name="Magnuson J."/>
            <person name="Mondo S."/>
            <person name="Nolan M."/>
            <person name="Ohm R."/>
            <person name="Pangilinan J."/>
            <person name="Park H.-J."/>
            <person name="Ramirez L."/>
            <person name="Alfaro M."/>
            <person name="Sun H."/>
            <person name="Tritt A."/>
            <person name="Yoshinaga Y."/>
            <person name="Zwiers L.-H."/>
            <person name="Turgeon B."/>
            <person name="Goodwin S."/>
            <person name="Spatafora J."/>
            <person name="Crous P."/>
            <person name="Grigoriev I."/>
        </authorList>
    </citation>
    <scope>NUCLEOTIDE SEQUENCE</scope>
    <source>
        <strain evidence="2">Tuck. ex Michener</strain>
    </source>
</reference>
<dbReference type="SMART" id="SM00220">
    <property type="entry name" value="S_TKc"/>
    <property type="match status" value="1"/>
</dbReference>
<dbReference type="GO" id="GO:0005524">
    <property type="term" value="F:ATP binding"/>
    <property type="evidence" value="ECO:0007669"/>
    <property type="project" value="InterPro"/>
</dbReference>
<evidence type="ECO:0000259" key="1">
    <source>
        <dbReference type="PROSITE" id="PS50011"/>
    </source>
</evidence>